<accession>A0A484HC72</accession>
<reference evidence="4" key="1">
    <citation type="submission" date="2018-10" db="EMBL/GenBank/DDBJ databases">
        <authorList>
            <person name="Gruber-Vodicka H."/>
            <person name="Jaeckle O."/>
        </authorList>
    </citation>
    <scope>NUCLEOTIDE SEQUENCE</scope>
</reference>
<dbReference type="EMBL" id="LR026963">
    <property type="protein sequence ID" value="VBB69412.1"/>
    <property type="molecule type" value="Genomic_DNA"/>
</dbReference>
<sequence>MALPDFRLVQSRSGALLERVSGRGDEDQGIFIKVHGMRTLLHFWLSPHCRKIRLALTEKRLDFDLVLERPWERRSDFMFLNPAGEVPVLVENDGTVVVHSTVICEYLEEVYPDPSLLGGVLPVMRGEVRRLMAWFDCKFNREVTVNLVGEKISKRLIGVGAPNSRAIRAGQANIHTHLQYIAWLTERRRWLAGDSLSFADLAAAAHLSTVDYVGDVPWGEHQEAKDWYARIKSRPSFRALLQEQVPGISPPPHYGDLDF</sequence>
<dbReference type="GO" id="GO:0004364">
    <property type="term" value="F:glutathione transferase activity"/>
    <property type="evidence" value="ECO:0007669"/>
    <property type="project" value="TreeGrafter"/>
</dbReference>
<dbReference type="Pfam" id="PF13417">
    <property type="entry name" value="GST_N_3"/>
    <property type="match status" value="1"/>
</dbReference>
<dbReference type="Gene3D" id="1.20.1050.10">
    <property type="match status" value="1"/>
</dbReference>
<dbReference type="PANTHER" id="PTHR43969">
    <property type="entry name" value="GLUTATHIONE S TRANSFERASE D10, ISOFORM A-RELATED"/>
    <property type="match status" value="1"/>
</dbReference>
<feature type="domain" description="GST C-terminal" evidence="3">
    <location>
        <begin position="121"/>
        <end position="254"/>
    </location>
</feature>
<dbReference type="Gene3D" id="3.40.30.10">
    <property type="entry name" value="Glutaredoxin"/>
    <property type="match status" value="1"/>
</dbReference>
<feature type="domain" description="GST N-terminal" evidence="2">
    <location>
        <begin position="36"/>
        <end position="115"/>
    </location>
</feature>
<dbReference type="SFLD" id="SFLDG00358">
    <property type="entry name" value="Main_(cytGST)"/>
    <property type="match status" value="1"/>
</dbReference>
<dbReference type="InterPro" id="IPR004046">
    <property type="entry name" value="GST_C"/>
</dbReference>
<dbReference type="AlphaFoldDB" id="A0A484HC72"/>
<dbReference type="PROSITE" id="PS50405">
    <property type="entry name" value="GST_CTER"/>
    <property type="match status" value="1"/>
</dbReference>
<dbReference type="InterPro" id="IPR010987">
    <property type="entry name" value="Glutathione-S-Trfase_C-like"/>
</dbReference>
<dbReference type="SFLD" id="SFLDS00019">
    <property type="entry name" value="Glutathione_Transferase_(cytos"/>
    <property type="match status" value="1"/>
</dbReference>
<name>A0A484HC72_9ZZZZ</name>
<evidence type="ECO:0000313" key="4">
    <source>
        <dbReference type="EMBL" id="VBB69412.1"/>
    </source>
</evidence>
<comment type="subunit">
    <text evidence="1">Homodimer.</text>
</comment>
<evidence type="ECO:0000256" key="1">
    <source>
        <dbReference type="ARBA" id="ARBA00011738"/>
    </source>
</evidence>
<dbReference type="InterPro" id="IPR040079">
    <property type="entry name" value="Glutathione_S-Trfase"/>
</dbReference>
<dbReference type="InterPro" id="IPR004045">
    <property type="entry name" value="Glutathione_S-Trfase_N"/>
</dbReference>
<evidence type="ECO:0000259" key="2">
    <source>
        <dbReference type="PROSITE" id="PS50404"/>
    </source>
</evidence>
<dbReference type="PANTHER" id="PTHR43969:SF9">
    <property type="entry name" value="GLUTATHIONE S TRANSFERASE D10, ISOFORM A-RELATED"/>
    <property type="match status" value="1"/>
</dbReference>
<proteinExistence type="predicted"/>
<organism evidence="4">
    <name type="scientific">invertebrate metagenome</name>
    <dbReference type="NCBI Taxonomy" id="1711999"/>
    <lineage>
        <taxon>unclassified sequences</taxon>
        <taxon>metagenomes</taxon>
        <taxon>organismal metagenomes</taxon>
    </lineage>
</organism>
<dbReference type="SUPFAM" id="SSF47616">
    <property type="entry name" value="GST C-terminal domain-like"/>
    <property type="match status" value="1"/>
</dbReference>
<evidence type="ECO:0000259" key="3">
    <source>
        <dbReference type="PROSITE" id="PS50405"/>
    </source>
</evidence>
<dbReference type="CDD" id="cd00570">
    <property type="entry name" value="GST_N_family"/>
    <property type="match status" value="1"/>
</dbReference>
<dbReference type="SUPFAM" id="SSF52833">
    <property type="entry name" value="Thioredoxin-like"/>
    <property type="match status" value="1"/>
</dbReference>
<keyword evidence="4" id="KW-0808">Transferase</keyword>
<dbReference type="Pfam" id="PF00043">
    <property type="entry name" value="GST_C"/>
    <property type="match status" value="1"/>
</dbReference>
<protein>
    <submittedName>
        <fullName evidence="4">Glutathione S-transferase family protein</fullName>
    </submittedName>
</protein>
<dbReference type="PROSITE" id="PS50404">
    <property type="entry name" value="GST_NTER"/>
    <property type="match status" value="1"/>
</dbReference>
<dbReference type="CDD" id="cd00299">
    <property type="entry name" value="GST_C_family"/>
    <property type="match status" value="1"/>
</dbReference>
<dbReference type="InterPro" id="IPR036282">
    <property type="entry name" value="Glutathione-S-Trfase_C_sf"/>
</dbReference>
<gene>
    <name evidence="4" type="ORF">RIEGSTA812A_PEG_885</name>
</gene>
<dbReference type="GO" id="GO:0006749">
    <property type="term" value="P:glutathione metabolic process"/>
    <property type="evidence" value="ECO:0007669"/>
    <property type="project" value="TreeGrafter"/>
</dbReference>
<dbReference type="InterPro" id="IPR036249">
    <property type="entry name" value="Thioredoxin-like_sf"/>
</dbReference>